<dbReference type="EMBL" id="CP111022">
    <property type="protein sequence ID" value="WAR18343.1"/>
    <property type="molecule type" value="Genomic_DNA"/>
</dbReference>
<dbReference type="PANTHER" id="PTHR10091">
    <property type="entry name" value="ALDOSE-1-EPIMERASE"/>
    <property type="match status" value="1"/>
</dbReference>
<evidence type="ECO:0000313" key="6">
    <source>
        <dbReference type="EMBL" id="WAR18211.1"/>
    </source>
</evidence>
<feature type="non-terminal residue" evidence="7">
    <location>
        <position position="1"/>
    </location>
</feature>
<comment type="function">
    <text evidence="5">Mutarotase that catalyzes the interconversion of beta-D-galactose and alpha-D-galactose during galactose metabolism. Beta-D-galactose is metabolized in the liver into glucose 1-phosphate, the primary metabolic fuel, by the action of four enzymes that constitute the Leloir pathway: GALM, GALK1 (galactokinase), GALT (galactose-1-phosphate uridylyltransferase) and GALE (UDP-galactose-4'-epimerase). Involved in the maintenance of the equilibrium between the beta- and alpha-anomers of galactose, therefore ensuring a sufficient supply of the alpha-anomer for GALK1. Also active on D-glucose although shows a preference for galactose over glucose.</text>
</comment>
<dbReference type="InterPro" id="IPR008183">
    <property type="entry name" value="Aldose_1/G6P_1-epimerase"/>
</dbReference>
<evidence type="ECO:0000256" key="5">
    <source>
        <dbReference type="ARBA" id="ARBA00045743"/>
    </source>
</evidence>
<dbReference type="InterPro" id="IPR014718">
    <property type="entry name" value="GH-type_carb-bd"/>
</dbReference>
<dbReference type="Gene3D" id="2.70.98.10">
    <property type="match status" value="2"/>
</dbReference>
<evidence type="ECO:0000256" key="1">
    <source>
        <dbReference type="ARBA" id="ARBA00001712"/>
    </source>
</evidence>
<evidence type="ECO:0000256" key="4">
    <source>
        <dbReference type="ARBA" id="ARBA00032729"/>
    </source>
</evidence>
<dbReference type="InterPro" id="IPR011013">
    <property type="entry name" value="Gal_mutarotase_sf_dom"/>
</dbReference>
<reference evidence="7" key="1">
    <citation type="submission" date="2022-11" db="EMBL/GenBank/DDBJ databases">
        <title>Centuries of genome instability and evolution in soft-shell clam transmissible cancer (bioRxiv).</title>
        <authorList>
            <person name="Hart S.F.M."/>
            <person name="Yonemitsu M.A."/>
            <person name="Giersch R.M."/>
            <person name="Beal B.F."/>
            <person name="Arriagada G."/>
            <person name="Davis B.W."/>
            <person name="Ostrander E.A."/>
            <person name="Goff S.P."/>
            <person name="Metzger M.J."/>
        </authorList>
    </citation>
    <scope>NUCLEOTIDE SEQUENCE</scope>
    <source>
        <strain evidence="7">MELC-2E11</strain>
        <tissue evidence="7">Siphon/mantle</tissue>
    </source>
</reference>
<evidence type="ECO:0000256" key="2">
    <source>
        <dbReference type="ARBA" id="ARBA00004947"/>
    </source>
</evidence>
<comment type="catalytic activity">
    <reaction evidence="1">
        <text>alpha-D-galactose = beta-D-galactose</text>
        <dbReference type="Rhea" id="RHEA:28675"/>
        <dbReference type="ChEBI" id="CHEBI:27667"/>
        <dbReference type="ChEBI" id="CHEBI:28061"/>
        <dbReference type="EC" id="5.1.3.3"/>
    </reaction>
    <physiologicalReaction direction="right-to-left" evidence="1">
        <dbReference type="Rhea" id="RHEA:28677"/>
    </physiologicalReaction>
</comment>
<keyword evidence="8" id="KW-1185">Reference proteome</keyword>
<dbReference type="PANTHER" id="PTHR10091:SF0">
    <property type="entry name" value="GALACTOSE MUTAROTASE"/>
    <property type="match status" value="1"/>
</dbReference>
<proteinExistence type="predicted"/>
<evidence type="ECO:0000256" key="3">
    <source>
        <dbReference type="ARBA" id="ARBA00021023"/>
    </source>
</evidence>
<evidence type="ECO:0000313" key="7">
    <source>
        <dbReference type="EMBL" id="WAR18343.1"/>
    </source>
</evidence>
<accession>A0ABY7F837</accession>
<comment type="pathway">
    <text evidence="2">Carbohydrate metabolism; galactose metabolism.</text>
</comment>
<dbReference type="Proteomes" id="UP001164746">
    <property type="component" value="Chromosome 11"/>
</dbReference>
<protein>
    <recommendedName>
        <fullName evidence="3">Galactose mutarotase</fullName>
    </recommendedName>
    <alternativeName>
        <fullName evidence="4">Aldose 1-epimerase</fullName>
    </alternativeName>
</protein>
<sequence>RVWDYKIEGDTLTLTYVDADGSEGFPGEVTTHVTFTLGEDNTLTMDYSATTTKTTVVDMGSHFMVNLAGHLISVDEDPVMDFRSGRDLAGEVLETLSGGCAFHHAFVFDRRGERKRMARVDHPGSGRYLEVASTNSTVFAYSNHFMPQIVGDAPCKAGARYPRYAAIEFMPMGYPNSVKM</sequence>
<name>A0ABY7F837_MYAAR</name>
<organism evidence="7 8">
    <name type="scientific">Mya arenaria</name>
    <name type="common">Soft-shell clam</name>
    <dbReference type="NCBI Taxonomy" id="6604"/>
    <lineage>
        <taxon>Eukaryota</taxon>
        <taxon>Metazoa</taxon>
        <taxon>Spiralia</taxon>
        <taxon>Lophotrochozoa</taxon>
        <taxon>Mollusca</taxon>
        <taxon>Bivalvia</taxon>
        <taxon>Autobranchia</taxon>
        <taxon>Heteroconchia</taxon>
        <taxon>Euheterodonta</taxon>
        <taxon>Imparidentia</taxon>
        <taxon>Neoheterodontei</taxon>
        <taxon>Myida</taxon>
        <taxon>Myoidea</taxon>
        <taxon>Myidae</taxon>
        <taxon>Mya</taxon>
    </lineage>
</organism>
<dbReference type="EMBL" id="CP111022">
    <property type="protein sequence ID" value="WAR18211.1"/>
    <property type="molecule type" value="Genomic_DNA"/>
</dbReference>
<feature type="non-terminal residue" evidence="7">
    <location>
        <position position="180"/>
    </location>
</feature>
<evidence type="ECO:0000313" key="8">
    <source>
        <dbReference type="Proteomes" id="UP001164746"/>
    </source>
</evidence>
<dbReference type="SUPFAM" id="SSF74650">
    <property type="entry name" value="Galactose mutarotase-like"/>
    <property type="match status" value="1"/>
</dbReference>
<dbReference type="Pfam" id="PF01263">
    <property type="entry name" value="Aldose_epim"/>
    <property type="match status" value="1"/>
</dbReference>
<gene>
    <name evidence="6" type="ORF">MAR_000049</name>
    <name evidence="7" type="ORF">MAR_000181</name>
</gene>